<organism evidence="3 4">
    <name type="scientific">Phytohabitans aurantiacus</name>
    <dbReference type="NCBI Taxonomy" id="3016789"/>
    <lineage>
        <taxon>Bacteria</taxon>
        <taxon>Bacillati</taxon>
        <taxon>Actinomycetota</taxon>
        <taxon>Actinomycetes</taxon>
        <taxon>Micromonosporales</taxon>
        <taxon>Micromonosporaceae</taxon>
    </lineage>
</organism>
<proteinExistence type="predicted"/>
<dbReference type="Gene3D" id="3.90.1200.10">
    <property type="match status" value="1"/>
</dbReference>
<sequence length="306" mass="33520">MERGGRPAVLKVATPPGRPGVPAHWETSTDPAHWNYWRREALAYGDGLAGSVYAGIRAPSLVDYEEHGDGSVALWLEYVDGQPGTAATPAMLGDFAERLGAAHAVWRGRSTSEPWLSRDWLRAYTTSRPVSEPIPWDHPVAVAAWPDDLRAGLRELWARRHEVLRATDALPHTLCHHDVWPMNLVFDGSGPVLLDWSFVGPGPMGEDAANLVLDTFFDGLVDVALLDDVAEVVTSAYARGDAAVHRAIRLTGAAKYFWLAPMMLNRVAAGPAPISQSYDAREAAAMFAGRRRPLELLLSWFREALA</sequence>
<dbReference type="InterPro" id="IPR002575">
    <property type="entry name" value="Aminoglycoside_PTrfase"/>
</dbReference>
<name>A0ABQ5QQ30_9ACTN</name>
<dbReference type="RefSeq" id="WP_281894037.1">
    <property type="nucleotide sequence ID" value="NZ_BSDI01000007.1"/>
</dbReference>
<dbReference type="SUPFAM" id="SSF56112">
    <property type="entry name" value="Protein kinase-like (PK-like)"/>
    <property type="match status" value="1"/>
</dbReference>
<evidence type="ECO:0000313" key="4">
    <source>
        <dbReference type="Proteomes" id="UP001144280"/>
    </source>
</evidence>
<comment type="caution">
    <text evidence="3">The sequence shown here is derived from an EMBL/GenBank/DDBJ whole genome shotgun (WGS) entry which is preliminary data.</text>
</comment>
<feature type="region of interest" description="Disordered" evidence="1">
    <location>
        <begin position="1"/>
        <end position="21"/>
    </location>
</feature>
<evidence type="ECO:0000256" key="1">
    <source>
        <dbReference type="SAM" id="MobiDB-lite"/>
    </source>
</evidence>
<dbReference type="InterPro" id="IPR011009">
    <property type="entry name" value="Kinase-like_dom_sf"/>
</dbReference>
<protein>
    <recommendedName>
        <fullName evidence="2">Aminoglycoside phosphotransferase domain-containing protein</fullName>
    </recommendedName>
</protein>
<gene>
    <name evidence="3" type="ORF">Pa4123_20350</name>
</gene>
<feature type="domain" description="Aminoglycoside phosphotransferase" evidence="2">
    <location>
        <begin position="55"/>
        <end position="221"/>
    </location>
</feature>
<reference evidence="3" key="1">
    <citation type="submission" date="2022-12" db="EMBL/GenBank/DDBJ databases">
        <title>New Phytohabitans aurantiacus sp. RD004123 nov., an actinomycete isolated from soil.</title>
        <authorList>
            <person name="Triningsih D.W."/>
            <person name="Harunari E."/>
            <person name="Igarashi Y."/>
        </authorList>
    </citation>
    <scope>NUCLEOTIDE SEQUENCE</scope>
    <source>
        <strain evidence="3">RD004123</strain>
    </source>
</reference>
<evidence type="ECO:0000259" key="2">
    <source>
        <dbReference type="Pfam" id="PF01636"/>
    </source>
</evidence>
<evidence type="ECO:0000313" key="3">
    <source>
        <dbReference type="EMBL" id="GLH96761.1"/>
    </source>
</evidence>
<keyword evidence="4" id="KW-1185">Reference proteome</keyword>
<dbReference type="Proteomes" id="UP001144280">
    <property type="component" value="Unassembled WGS sequence"/>
</dbReference>
<dbReference type="Pfam" id="PF01636">
    <property type="entry name" value="APH"/>
    <property type="match status" value="1"/>
</dbReference>
<accession>A0ABQ5QQ30</accession>
<dbReference type="EMBL" id="BSDI01000007">
    <property type="protein sequence ID" value="GLH96761.1"/>
    <property type="molecule type" value="Genomic_DNA"/>
</dbReference>